<dbReference type="SUPFAM" id="SSF52540">
    <property type="entry name" value="P-loop containing nucleoside triphosphate hydrolases"/>
    <property type="match status" value="1"/>
</dbReference>
<comment type="caution">
    <text evidence="20">The sequence shown here is derived from an EMBL/GenBank/DDBJ whole genome shotgun (WGS) entry which is preliminary data.</text>
</comment>
<keyword evidence="15" id="KW-0829">Tyrosine-protein kinase</keyword>
<keyword evidence="7" id="KW-0997">Cell inner membrane</keyword>
<evidence type="ECO:0000256" key="7">
    <source>
        <dbReference type="ARBA" id="ARBA00022519"/>
    </source>
</evidence>
<keyword evidence="11 20" id="KW-0418">Kinase</keyword>
<comment type="similarity">
    <text evidence="3">Belongs to the CpsD/CapB family.</text>
</comment>
<evidence type="ECO:0000256" key="17">
    <source>
        <dbReference type="SAM" id="Coils"/>
    </source>
</evidence>
<comment type="subcellular location">
    <subcellularLocation>
        <location evidence="1">Cell inner membrane</location>
        <topology evidence="1">Multi-pass membrane protein</topology>
    </subcellularLocation>
</comment>
<organism evidence="20">
    <name type="scientific">Oscillatoriales cyanobacterium SpSt-418</name>
    <dbReference type="NCBI Taxonomy" id="2282169"/>
    <lineage>
        <taxon>Bacteria</taxon>
        <taxon>Bacillati</taxon>
        <taxon>Cyanobacteriota</taxon>
        <taxon>Cyanophyceae</taxon>
        <taxon>Oscillatoriophycideae</taxon>
        <taxon>Oscillatoriales</taxon>
    </lineage>
</organism>
<proteinExistence type="inferred from homology"/>
<evidence type="ECO:0000256" key="10">
    <source>
        <dbReference type="ARBA" id="ARBA00022741"/>
    </source>
</evidence>
<dbReference type="GO" id="GO:0005524">
    <property type="term" value="F:ATP binding"/>
    <property type="evidence" value="ECO:0007669"/>
    <property type="project" value="UniProtKB-KW"/>
</dbReference>
<keyword evidence="14" id="KW-0472">Membrane</keyword>
<evidence type="ECO:0000256" key="15">
    <source>
        <dbReference type="ARBA" id="ARBA00023137"/>
    </source>
</evidence>
<evidence type="ECO:0000256" key="12">
    <source>
        <dbReference type="ARBA" id="ARBA00022840"/>
    </source>
</evidence>
<dbReference type="GO" id="GO:0004715">
    <property type="term" value="F:non-membrane spanning protein tyrosine kinase activity"/>
    <property type="evidence" value="ECO:0007669"/>
    <property type="project" value="UniProtKB-EC"/>
</dbReference>
<sequence length="764" mass="84071">MESERQPLPIEANASRLKWLPLPSAPQDSDEGGLNLGQVFGALRRKLPVIAGVATVVASGAVLRAMSSTPTYASSFEILTKPVTVETQVLSSVPQTLSNKEQPPAGSESVDQTKLKLLKSPSLLAPIAKQLKSKYPDITSDELSANLVVLPLPNSEILNVAYQDKNREKVKDVLNLVSAAYLKYSLDERLADVQQGIDFVDVQLPQLEKRVQNIQDKLQTFRQQYNLIDPDSASKQLADQTASIAQQRLETQVRLNEARALFADIQRQFSQRSNERVTSSALSENPRYQALLNQLLEIESQIAKESSLFREDTPNIQVLRDQKNNLLPLLEREGARVEDGLASRIRELEARNQILAQTEQVLIQRVKNLSIVSRQYADIQQELKIANENLNQFLAKREALRIDAGQKKTPWQVLTPPGEPVPSATNVKRSAMLGVILGLLLGVGAALLLDRLSNVVYTSKEAKLASKLPLLGVIPFYAGLGETEKVSLTTNFSELLNHVQQRLGLEAGKSNSYSTSPFYEAFRSLFTNIQLLNSDTQIRSFVITSSVPGEGKSTVAIYLAQAAAALGQRVLLVDTDLRLPQIHNRLELLNGYGLSNLIASEELTLDQVVQQSHLDSDLYVLTAGQIPPDPTKLLSSKKMQALMEQCRAEYDLVIYDSPPLIGLADTKLIASKTDGIAMVVGLGKVKNSEFTRSLDDLKSFPGVVLGIIANGSKEQDKNRYSYHRYFNNGVDAGLQEPAQLPTPALPTIALERPVGEDFSKSVSK</sequence>
<evidence type="ECO:0000259" key="18">
    <source>
        <dbReference type="Pfam" id="PF02706"/>
    </source>
</evidence>
<evidence type="ECO:0000256" key="3">
    <source>
        <dbReference type="ARBA" id="ARBA00007316"/>
    </source>
</evidence>
<keyword evidence="17" id="KW-0175">Coiled coil</keyword>
<comment type="similarity">
    <text evidence="4">Belongs to the etk/wzc family.</text>
</comment>
<evidence type="ECO:0000256" key="8">
    <source>
        <dbReference type="ARBA" id="ARBA00022679"/>
    </source>
</evidence>
<evidence type="ECO:0000256" key="16">
    <source>
        <dbReference type="ARBA" id="ARBA00051245"/>
    </source>
</evidence>
<dbReference type="CDD" id="cd05387">
    <property type="entry name" value="BY-kinase"/>
    <property type="match status" value="1"/>
</dbReference>
<dbReference type="Pfam" id="PF13614">
    <property type="entry name" value="AAA_31"/>
    <property type="match status" value="1"/>
</dbReference>
<evidence type="ECO:0000256" key="2">
    <source>
        <dbReference type="ARBA" id="ARBA00006683"/>
    </source>
</evidence>
<reference evidence="20" key="1">
    <citation type="journal article" date="2020" name="mSystems">
        <title>Genome- and Community-Level Interaction Insights into Carbon Utilization and Element Cycling Functions of Hydrothermarchaeota in Hydrothermal Sediment.</title>
        <authorList>
            <person name="Zhou Z."/>
            <person name="Liu Y."/>
            <person name="Xu W."/>
            <person name="Pan J."/>
            <person name="Luo Z.H."/>
            <person name="Li M."/>
        </authorList>
    </citation>
    <scope>NUCLEOTIDE SEQUENCE [LARGE SCALE GENOMIC DNA]</scope>
    <source>
        <strain evidence="20">SpSt-418</strain>
    </source>
</reference>
<evidence type="ECO:0000256" key="4">
    <source>
        <dbReference type="ARBA" id="ARBA00008883"/>
    </source>
</evidence>
<comment type="catalytic activity">
    <reaction evidence="16">
        <text>L-tyrosyl-[protein] + ATP = O-phospho-L-tyrosyl-[protein] + ADP + H(+)</text>
        <dbReference type="Rhea" id="RHEA:10596"/>
        <dbReference type="Rhea" id="RHEA-COMP:10136"/>
        <dbReference type="Rhea" id="RHEA-COMP:20101"/>
        <dbReference type="ChEBI" id="CHEBI:15378"/>
        <dbReference type="ChEBI" id="CHEBI:30616"/>
        <dbReference type="ChEBI" id="CHEBI:46858"/>
        <dbReference type="ChEBI" id="CHEBI:61978"/>
        <dbReference type="ChEBI" id="CHEBI:456216"/>
        <dbReference type="EC" id="2.7.10.2"/>
    </reaction>
</comment>
<evidence type="ECO:0000256" key="6">
    <source>
        <dbReference type="ARBA" id="ARBA00022475"/>
    </source>
</evidence>
<keyword evidence="9" id="KW-0812">Transmembrane</keyword>
<feature type="coiled-coil region" evidence="17">
    <location>
        <begin position="369"/>
        <end position="403"/>
    </location>
</feature>
<dbReference type="Gene3D" id="3.40.50.300">
    <property type="entry name" value="P-loop containing nucleotide triphosphate hydrolases"/>
    <property type="match status" value="1"/>
</dbReference>
<keyword evidence="8 20" id="KW-0808">Transferase</keyword>
<evidence type="ECO:0000256" key="14">
    <source>
        <dbReference type="ARBA" id="ARBA00023136"/>
    </source>
</evidence>
<name>A0A7C3KD63_9CYAN</name>
<dbReference type="NCBIfam" id="TIGR01007">
    <property type="entry name" value="eps_fam"/>
    <property type="match status" value="1"/>
</dbReference>
<evidence type="ECO:0000256" key="5">
    <source>
        <dbReference type="ARBA" id="ARBA00011903"/>
    </source>
</evidence>
<evidence type="ECO:0000256" key="9">
    <source>
        <dbReference type="ARBA" id="ARBA00022692"/>
    </source>
</evidence>
<dbReference type="GO" id="GO:0005886">
    <property type="term" value="C:plasma membrane"/>
    <property type="evidence" value="ECO:0007669"/>
    <property type="project" value="UniProtKB-SubCell"/>
</dbReference>
<feature type="domain" description="Polysaccharide chain length determinant N-terminal" evidence="18">
    <location>
        <begin position="34"/>
        <end position="130"/>
    </location>
</feature>
<dbReference type="AlphaFoldDB" id="A0A7C3KD63"/>
<keyword evidence="12" id="KW-0067">ATP-binding</keyword>
<keyword evidence="10" id="KW-0547">Nucleotide-binding</keyword>
<keyword evidence="6" id="KW-1003">Cell membrane</keyword>
<feature type="domain" description="AAA" evidence="19">
    <location>
        <begin position="549"/>
        <end position="670"/>
    </location>
</feature>
<dbReference type="InterPro" id="IPR025669">
    <property type="entry name" value="AAA_dom"/>
</dbReference>
<dbReference type="PANTHER" id="PTHR32309">
    <property type="entry name" value="TYROSINE-PROTEIN KINASE"/>
    <property type="match status" value="1"/>
</dbReference>
<evidence type="ECO:0000259" key="19">
    <source>
        <dbReference type="Pfam" id="PF13614"/>
    </source>
</evidence>
<dbReference type="InterPro" id="IPR050445">
    <property type="entry name" value="Bact_polysacc_biosynth/exp"/>
</dbReference>
<evidence type="ECO:0000313" key="20">
    <source>
        <dbReference type="EMBL" id="HFM97091.1"/>
    </source>
</evidence>
<protein>
    <recommendedName>
        <fullName evidence="5">non-specific protein-tyrosine kinase</fullName>
        <ecNumber evidence="5">2.7.10.2</ecNumber>
    </recommendedName>
</protein>
<dbReference type="PANTHER" id="PTHR32309:SF13">
    <property type="entry name" value="FERRIC ENTEROBACTIN TRANSPORT PROTEIN FEPE"/>
    <property type="match status" value="1"/>
</dbReference>
<dbReference type="InterPro" id="IPR005702">
    <property type="entry name" value="Wzc-like_C"/>
</dbReference>
<comment type="similarity">
    <text evidence="2">Belongs to the CpsC/CapA family.</text>
</comment>
<evidence type="ECO:0000256" key="13">
    <source>
        <dbReference type="ARBA" id="ARBA00022989"/>
    </source>
</evidence>
<dbReference type="Pfam" id="PF02706">
    <property type="entry name" value="Wzz"/>
    <property type="match status" value="1"/>
</dbReference>
<accession>A0A7C3KD63</accession>
<gene>
    <name evidence="20" type="ORF">ENR64_04840</name>
</gene>
<keyword evidence="13" id="KW-1133">Transmembrane helix</keyword>
<dbReference type="EMBL" id="DSRU01000054">
    <property type="protein sequence ID" value="HFM97091.1"/>
    <property type="molecule type" value="Genomic_DNA"/>
</dbReference>
<dbReference type="InterPro" id="IPR003856">
    <property type="entry name" value="LPS_length_determ_N"/>
</dbReference>
<dbReference type="InterPro" id="IPR027417">
    <property type="entry name" value="P-loop_NTPase"/>
</dbReference>
<evidence type="ECO:0000256" key="11">
    <source>
        <dbReference type="ARBA" id="ARBA00022777"/>
    </source>
</evidence>
<evidence type="ECO:0000256" key="1">
    <source>
        <dbReference type="ARBA" id="ARBA00004429"/>
    </source>
</evidence>
<dbReference type="EC" id="2.7.10.2" evidence="5"/>